<proteinExistence type="predicted"/>
<organism evidence="1 2">
    <name type="scientific">Peronosclerospora sorghi</name>
    <dbReference type="NCBI Taxonomy" id="230839"/>
    <lineage>
        <taxon>Eukaryota</taxon>
        <taxon>Sar</taxon>
        <taxon>Stramenopiles</taxon>
        <taxon>Oomycota</taxon>
        <taxon>Peronosporomycetes</taxon>
        <taxon>Peronosporales</taxon>
        <taxon>Peronosporaceae</taxon>
        <taxon>Peronosclerospora</taxon>
    </lineage>
</organism>
<dbReference type="EMBL" id="CM047588">
    <property type="protein sequence ID" value="KAI9905921.1"/>
    <property type="molecule type" value="Genomic_DNA"/>
</dbReference>
<evidence type="ECO:0000313" key="2">
    <source>
        <dbReference type="Proteomes" id="UP001163321"/>
    </source>
</evidence>
<protein>
    <submittedName>
        <fullName evidence="1">Uncharacterized protein</fullName>
    </submittedName>
</protein>
<accession>A0ACC0VIG4</accession>
<reference evidence="1 2" key="1">
    <citation type="journal article" date="2022" name="bioRxiv">
        <title>The genome of the oomycete Peronosclerospora sorghi, a cosmopolitan pathogen of maize and sorghum, is inflated with dispersed pseudogenes.</title>
        <authorList>
            <person name="Fletcher K."/>
            <person name="Martin F."/>
            <person name="Isakeit T."/>
            <person name="Cavanaugh K."/>
            <person name="Magill C."/>
            <person name="Michelmore R."/>
        </authorList>
    </citation>
    <scope>NUCLEOTIDE SEQUENCE [LARGE SCALE GENOMIC DNA]</scope>
    <source>
        <strain evidence="1">P6</strain>
    </source>
</reference>
<gene>
    <name evidence="1" type="ORF">PsorP6_014224</name>
</gene>
<dbReference type="Proteomes" id="UP001163321">
    <property type="component" value="Chromosome 9"/>
</dbReference>
<name>A0ACC0VIG4_9STRA</name>
<keyword evidence="2" id="KW-1185">Reference proteome</keyword>
<sequence>MTTLRDQELLPLTAFVADAQPSTYLKLTMSRRVKDKAIAESKLVPFLVHLLSTQPSVAVDATTTASVRRVLYGRGSRRIVLVQFSSVEAAQTLRDLLHAQPCALLNGRPLYVEFALPRNEKEARDRFLRVHPVHRSRQDFMVPWNLDKRFVLPNQEEEPVATCANHTYERPSEHQEDTAKTDRTTDTSASTLQAHVVQRYCHVFKQGELERLVELAGNARVTTSYYDESNWAVVLERIR</sequence>
<evidence type="ECO:0000313" key="1">
    <source>
        <dbReference type="EMBL" id="KAI9905921.1"/>
    </source>
</evidence>
<comment type="caution">
    <text evidence="1">The sequence shown here is derived from an EMBL/GenBank/DDBJ whole genome shotgun (WGS) entry which is preliminary data.</text>
</comment>